<dbReference type="Proteomes" id="UP000054736">
    <property type="component" value="Unassembled WGS sequence"/>
</dbReference>
<evidence type="ECO:0000313" key="2">
    <source>
        <dbReference type="Proteomes" id="UP000054736"/>
    </source>
</evidence>
<proteinExistence type="predicted"/>
<organism evidence="1 2">
    <name type="scientific">Legionella drozanskii LLAP-1</name>
    <dbReference type="NCBI Taxonomy" id="1212489"/>
    <lineage>
        <taxon>Bacteria</taxon>
        <taxon>Pseudomonadati</taxon>
        <taxon>Pseudomonadota</taxon>
        <taxon>Gammaproteobacteria</taxon>
        <taxon>Legionellales</taxon>
        <taxon>Legionellaceae</taxon>
        <taxon>Legionella</taxon>
    </lineage>
</organism>
<feature type="non-terminal residue" evidence="1">
    <location>
        <position position="1"/>
    </location>
</feature>
<gene>
    <name evidence="1" type="ORF">Ldro_1843</name>
</gene>
<evidence type="ECO:0000313" key="1">
    <source>
        <dbReference type="EMBL" id="KTC86837.1"/>
    </source>
</evidence>
<protein>
    <submittedName>
        <fullName evidence="1">Uncharacterized protein</fullName>
    </submittedName>
</protein>
<comment type="caution">
    <text evidence="1">The sequence shown here is derived from an EMBL/GenBank/DDBJ whole genome shotgun (WGS) entry which is preliminary data.</text>
</comment>
<keyword evidence="2" id="KW-1185">Reference proteome</keyword>
<dbReference type="AlphaFoldDB" id="A0A0W0SV73"/>
<accession>A0A0W0SV73</accession>
<dbReference type="PATRIC" id="fig|1212489.4.peg.1948"/>
<reference evidence="1 2" key="1">
    <citation type="submission" date="2015-11" db="EMBL/GenBank/DDBJ databases">
        <title>Genomic analysis of 38 Legionella species identifies large and diverse effector repertoires.</title>
        <authorList>
            <person name="Burstein D."/>
            <person name="Amaro F."/>
            <person name="Zusman T."/>
            <person name="Lifshitz Z."/>
            <person name="Cohen O."/>
            <person name="Gilbert J.A."/>
            <person name="Pupko T."/>
            <person name="Shuman H.A."/>
            <person name="Segal G."/>
        </authorList>
    </citation>
    <scope>NUCLEOTIDE SEQUENCE [LARGE SCALE GENOMIC DNA]</scope>
    <source>
        <strain evidence="1 2">ATCC 700990</strain>
    </source>
</reference>
<sequence length="52" mass="5862">IFSLESPGLIVLENSTFEIRYFAGGLPFYSPSLLNLHAKIRKRDSLGVNSHR</sequence>
<dbReference type="EMBL" id="LNXY01000023">
    <property type="protein sequence ID" value="KTC86837.1"/>
    <property type="molecule type" value="Genomic_DNA"/>
</dbReference>
<name>A0A0W0SV73_9GAMM</name>